<reference evidence="1" key="2">
    <citation type="submission" date="2023-05" db="EMBL/GenBank/DDBJ databases">
        <authorList>
            <consortium name="Lawrence Berkeley National Laboratory"/>
            <person name="Steindorff A."/>
            <person name="Hensen N."/>
            <person name="Bonometti L."/>
            <person name="Westerberg I."/>
            <person name="Brannstrom I.O."/>
            <person name="Guillou S."/>
            <person name="Cros-Aarteil S."/>
            <person name="Calhoun S."/>
            <person name="Haridas S."/>
            <person name="Kuo A."/>
            <person name="Mondo S."/>
            <person name="Pangilinan J."/>
            <person name="Riley R."/>
            <person name="Labutti K."/>
            <person name="Andreopoulos B."/>
            <person name="Lipzen A."/>
            <person name="Chen C."/>
            <person name="Yanf M."/>
            <person name="Daum C."/>
            <person name="Ng V."/>
            <person name="Clum A."/>
            <person name="Ohm R."/>
            <person name="Martin F."/>
            <person name="Silar P."/>
            <person name="Natvig D."/>
            <person name="Lalanne C."/>
            <person name="Gautier V."/>
            <person name="Ament-Velasquez S.L."/>
            <person name="Kruys A."/>
            <person name="Hutchinson M.I."/>
            <person name="Powell A.J."/>
            <person name="Barry K."/>
            <person name="Miller A.N."/>
            <person name="Grigoriev I.V."/>
            <person name="Debuchy R."/>
            <person name="Gladieux P."/>
            <person name="Thoren M.H."/>
            <person name="Johannesson H."/>
        </authorList>
    </citation>
    <scope>NUCLEOTIDE SEQUENCE</scope>
    <source>
        <strain evidence="1">CBS 123565</strain>
    </source>
</reference>
<keyword evidence="2" id="KW-1185">Reference proteome</keyword>
<evidence type="ECO:0000313" key="2">
    <source>
        <dbReference type="Proteomes" id="UP001304895"/>
    </source>
</evidence>
<proteinExistence type="predicted"/>
<dbReference type="Proteomes" id="UP001304895">
    <property type="component" value="Unassembled WGS sequence"/>
</dbReference>
<reference evidence="1" key="1">
    <citation type="journal article" date="2023" name="Mol. Phylogenet. Evol.">
        <title>Genome-scale phylogeny and comparative genomics of the fungal order Sordariales.</title>
        <authorList>
            <person name="Hensen N."/>
            <person name="Bonometti L."/>
            <person name="Westerberg I."/>
            <person name="Brannstrom I.O."/>
            <person name="Guillou S."/>
            <person name="Cros-Aarteil S."/>
            <person name="Calhoun S."/>
            <person name="Haridas S."/>
            <person name="Kuo A."/>
            <person name="Mondo S."/>
            <person name="Pangilinan J."/>
            <person name="Riley R."/>
            <person name="LaButti K."/>
            <person name="Andreopoulos B."/>
            <person name="Lipzen A."/>
            <person name="Chen C."/>
            <person name="Yan M."/>
            <person name="Daum C."/>
            <person name="Ng V."/>
            <person name="Clum A."/>
            <person name="Steindorff A."/>
            <person name="Ohm R.A."/>
            <person name="Martin F."/>
            <person name="Silar P."/>
            <person name="Natvig D.O."/>
            <person name="Lalanne C."/>
            <person name="Gautier V."/>
            <person name="Ament-Velasquez S.L."/>
            <person name="Kruys A."/>
            <person name="Hutchinson M.I."/>
            <person name="Powell A.J."/>
            <person name="Barry K."/>
            <person name="Miller A.N."/>
            <person name="Grigoriev I.V."/>
            <person name="Debuchy R."/>
            <person name="Gladieux P."/>
            <person name="Hiltunen Thoren M."/>
            <person name="Johannesson H."/>
        </authorList>
    </citation>
    <scope>NUCLEOTIDE SEQUENCE</scope>
    <source>
        <strain evidence="1">CBS 123565</strain>
    </source>
</reference>
<evidence type="ECO:0000313" key="1">
    <source>
        <dbReference type="EMBL" id="KAK4129879.1"/>
    </source>
</evidence>
<dbReference type="EMBL" id="MU853450">
    <property type="protein sequence ID" value="KAK4129879.1"/>
    <property type="molecule type" value="Genomic_DNA"/>
</dbReference>
<accession>A0AAN6ZA38</accession>
<protein>
    <submittedName>
        <fullName evidence="1">Uncharacterized protein</fullName>
    </submittedName>
</protein>
<gene>
    <name evidence="1" type="ORF">BT67DRAFT_437442</name>
</gene>
<comment type="caution">
    <text evidence="1">The sequence shown here is derived from an EMBL/GenBank/DDBJ whole genome shotgun (WGS) entry which is preliminary data.</text>
</comment>
<dbReference type="AlphaFoldDB" id="A0AAN6ZA38"/>
<name>A0AAN6ZA38_9PEZI</name>
<sequence>MKLLFFDQVASDLIAEALSIITNTFIYRQAIASNAGGLPKAKIGLLYYILVKTVTGERYPNTIASNAGGLPKAKIGLPYYILVKTVTGERHPNSDYIVWNLKQTRFEIFKEEGYAGGYRTFEKEGYNI</sequence>
<organism evidence="1 2">
    <name type="scientific">Trichocladium antarcticum</name>
    <dbReference type="NCBI Taxonomy" id="1450529"/>
    <lineage>
        <taxon>Eukaryota</taxon>
        <taxon>Fungi</taxon>
        <taxon>Dikarya</taxon>
        <taxon>Ascomycota</taxon>
        <taxon>Pezizomycotina</taxon>
        <taxon>Sordariomycetes</taxon>
        <taxon>Sordariomycetidae</taxon>
        <taxon>Sordariales</taxon>
        <taxon>Chaetomiaceae</taxon>
        <taxon>Trichocladium</taxon>
    </lineage>
</organism>